<keyword evidence="4" id="KW-0862">Zinc</keyword>
<proteinExistence type="inferred from homology"/>
<dbReference type="EMBL" id="CP042806">
    <property type="protein sequence ID" value="QEE31243.1"/>
    <property type="molecule type" value="Genomic_DNA"/>
</dbReference>
<evidence type="ECO:0000256" key="5">
    <source>
        <dbReference type="ARBA" id="ARBA00024029"/>
    </source>
</evidence>
<dbReference type="GO" id="GO:0046872">
    <property type="term" value="F:metal ion binding"/>
    <property type="evidence" value="ECO:0007669"/>
    <property type="project" value="UniProtKB-KW"/>
</dbReference>
<dbReference type="AlphaFoldDB" id="A0A5B9EG95"/>
<dbReference type="KEGG" id="talb:FTW19_07900"/>
<dbReference type="InterPro" id="IPR003785">
    <property type="entry name" value="Creatininase/forma_Hydrolase"/>
</dbReference>
<dbReference type="PANTHER" id="PTHR35005">
    <property type="entry name" value="3-DEHYDRO-SCYLLO-INOSOSE HYDROLASE"/>
    <property type="match status" value="1"/>
</dbReference>
<dbReference type="SUPFAM" id="SSF102215">
    <property type="entry name" value="Creatininase"/>
    <property type="match status" value="1"/>
</dbReference>
<dbReference type="Pfam" id="PF02633">
    <property type="entry name" value="Creatininase"/>
    <property type="match status" value="1"/>
</dbReference>
<keyword evidence="3" id="KW-0378">Hydrolase</keyword>
<evidence type="ECO:0000313" key="6">
    <source>
        <dbReference type="EMBL" id="QEE31243.1"/>
    </source>
</evidence>
<sequence length="282" mass="30519">MAAIAVSALHGQSLSTHWEDLTAPDFVQALQQSKQTCLLPFGIIEKHGPSGPLGTDLMNGRYIADLASHQEYTIIFPPYYFGQIAEARSQPGTLAYPARIQMKLLQLTVDEMARNGCKKIIIQNAHGGNTMLLHYFAQTQLDQRHDYVVYGYFATPASDLPAAAKPSKPGVDGHAGEGEVSNIMAHTPQDAHPERAGQQSGADQQRLSLPGSVYTGIWWYASYPNHYQGDASGATAARGKAATEFSAKQLAAAIKAIKEDTSAAAIQKEFYDKADTPVNTKQ</sequence>
<dbReference type="PANTHER" id="PTHR35005:SF1">
    <property type="entry name" value="2-AMINO-5-FORMYLAMINO-6-RIBOSYLAMINOPYRIMIDIN-4(3H)-ONE 5'-MONOPHOSPHATE DEFORMYLASE"/>
    <property type="match status" value="1"/>
</dbReference>
<evidence type="ECO:0000256" key="3">
    <source>
        <dbReference type="ARBA" id="ARBA00022801"/>
    </source>
</evidence>
<evidence type="ECO:0000256" key="1">
    <source>
        <dbReference type="ARBA" id="ARBA00001947"/>
    </source>
</evidence>
<dbReference type="GO" id="GO:0016811">
    <property type="term" value="F:hydrolase activity, acting on carbon-nitrogen (but not peptide) bonds, in linear amides"/>
    <property type="evidence" value="ECO:0007669"/>
    <property type="project" value="TreeGrafter"/>
</dbReference>
<dbReference type="InterPro" id="IPR024087">
    <property type="entry name" value="Creatininase-like_sf"/>
</dbReference>
<comment type="cofactor">
    <cofactor evidence="1">
        <name>Zn(2+)</name>
        <dbReference type="ChEBI" id="CHEBI:29105"/>
    </cofactor>
</comment>
<reference evidence="6 7" key="1">
    <citation type="submission" date="2019-08" db="EMBL/GenBank/DDBJ databases">
        <title>Complete genome sequence of Terriglobus albidus strain ORNL.</title>
        <authorList>
            <person name="Podar M."/>
        </authorList>
    </citation>
    <scope>NUCLEOTIDE SEQUENCE [LARGE SCALE GENOMIC DNA]</scope>
    <source>
        <strain evidence="6 7">ORNL</strain>
    </source>
</reference>
<evidence type="ECO:0000313" key="7">
    <source>
        <dbReference type="Proteomes" id="UP000321820"/>
    </source>
</evidence>
<comment type="similarity">
    <text evidence="5">Belongs to the creatininase superfamily.</text>
</comment>
<gene>
    <name evidence="6" type="ORF">FTW19_07900</name>
</gene>
<dbReference type="OrthoDB" id="9801445at2"/>
<dbReference type="GO" id="GO:0009231">
    <property type="term" value="P:riboflavin biosynthetic process"/>
    <property type="evidence" value="ECO:0007669"/>
    <property type="project" value="TreeGrafter"/>
</dbReference>
<keyword evidence="7" id="KW-1185">Reference proteome</keyword>
<dbReference type="Gene3D" id="3.40.50.10310">
    <property type="entry name" value="Creatininase"/>
    <property type="match status" value="1"/>
</dbReference>
<evidence type="ECO:0000256" key="2">
    <source>
        <dbReference type="ARBA" id="ARBA00022723"/>
    </source>
</evidence>
<name>A0A5B9EG95_9BACT</name>
<evidence type="ECO:0000256" key="4">
    <source>
        <dbReference type="ARBA" id="ARBA00022833"/>
    </source>
</evidence>
<organism evidence="6 7">
    <name type="scientific">Terriglobus albidus</name>
    <dbReference type="NCBI Taxonomy" id="1592106"/>
    <lineage>
        <taxon>Bacteria</taxon>
        <taxon>Pseudomonadati</taxon>
        <taxon>Acidobacteriota</taxon>
        <taxon>Terriglobia</taxon>
        <taxon>Terriglobales</taxon>
        <taxon>Acidobacteriaceae</taxon>
        <taxon>Terriglobus</taxon>
    </lineage>
</organism>
<dbReference type="Proteomes" id="UP000321820">
    <property type="component" value="Chromosome"/>
</dbReference>
<accession>A0A5B9EG95</accession>
<protein>
    <submittedName>
        <fullName evidence="6">Creatininase family protein</fullName>
    </submittedName>
</protein>
<keyword evidence="2" id="KW-0479">Metal-binding</keyword>